<name>A0A6V7VQE1_MELEN</name>
<comment type="caution">
    <text evidence="2">The sequence shown here is derived from an EMBL/GenBank/DDBJ whole genome shotgun (WGS) entry which is preliminary data.</text>
</comment>
<sequence length="53" mass="6399">MEDNKSFYSPFYSKYNEEGFVPELFFIALTTTLFSLFIIISNFSLCYIFIKYR</sequence>
<protein>
    <submittedName>
        <fullName evidence="2">Uncharacterized protein</fullName>
    </submittedName>
</protein>
<reference evidence="2 3" key="1">
    <citation type="submission" date="2020-08" db="EMBL/GenBank/DDBJ databases">
        <authorList>
            <person name="Koutsovoulos G."/>
            <person name="Danchin GJ E."/>
        </authorList>
    </citation>
    <scope>NUCLEOTIDE SEQUENCE [LARGE SCALE GENOMIC DNA]</scope>
</reference>
<keyword evidence="1" id="KW-0812">Transmembrane</keyword>
<dbReference type="Proteomes" id="UP000580250">
    <property type="component" value="Unassembled WGS sequence"/>
</dbReference>
<organism evidence="2 3">
    <name type="scientific">Meloidogyne enterolobii</name>
    <name type="common">Root-knot nematode worm</name>
    <name type="synonym">Meloidogyne mayaguensis</name>
    <dbReference type="NCBI Taxonomy" id="390850"/>
    <lineage>
        <taxon>Eukaryota</taxon>
        <taxon>Metazoa</taxon>
        <taxon>Ecdysozoa</taxon>
        <taxon>Nematoda</taxon>
        <taxon>Chromadorea</taxon>
        <taxon>Rhabditida</taxon>
        <taxon>Tylenchina</taxon>
        <taxon>Tylenchomorpha</taxon>
        <taxon>Tylenchoidea</taxon>
        <taxon>Meloidogynidae</taxon>
        <taxon>Meloidogyninae</taxon>
        <taxon>Meloidogyne</taxon>
    </lineage>
</organism>
<dbReference type="AlphaFoldDB" id="A0A6V7VQE1"/>
<proteinExistence type="predicted"/>
<keyword evidence="1" id="KW-0472">Membrane</keyword>
<evidence type="ECO:0000256" key="1">
    <source>
        <dbReference type="SAM" id="Phobius"/>
    </source>
</evidence>
<accession>A0A6V7VQE1</accession>
<evidence type="ECO:0000313" key="3">
    <source>
        <dbReference type="Proteomes" id="UP000580250"/>
    </source>
</evidence>
<keyword evidence="1" id="KW-1133">Transmembrane helix</keyword>
<feature type="transmembrane region" description="Helical" evidence="1">
    <location>
        <begin position="24"/>
        <end position="50"/>
    </location>
</feature>
<dbReference type="EMBL" id="CAJEWN010000281">
    <property type="protein sequence ID" value="CAD2176658.1"/>
    <property type="molecule type" value="Genomic_DNA"/>
</dbReference>
<evidence type="ECO:0000313" key="2">
    <source>
        <dbReference type="EMBL" id="CAD2176658.1"/>
    </source>
</evidence>
<gene>
    <name evidence="2" type="ORF">MENT_LOCUS28484</name>
</gene>